<reference evidence="2 3" key="1">
    <citation type="submission" date="2020-05" db="EMBL/GenBank/DDBJ databases">
        <title>Draft genome of xy-202 and genomic insight in genome of the genus Peptostreptococcus.</title>
        <authorList>
            <person name="Zhang Z."/>
        </authorList>
    </citation>
    <scope>NUCLEOTIDE SEQUENCE [LARGE SCALE GENOMIC DNA]</scope>
    <source>
        <strain evidence="2 3">DSM 27025</strain>
    </source>
</reference>
<accession>A0ABR6TMF2</accession>
<keyword evidence="3" id="KW-1185">Reference proteome</keyword>
<proteinExistence type="predicted"/>
<dbReference type="Proteomes" id="UP000713904">
    <property type="component" value="Unassembled WGS sequence"/>
</dbReference>
<dbReference type="EMBL" id="JABGBW010000008">
    <property type="protein sequence ID" value="MBC2576606.1"/>
    <property type="molecule type" value="Genomic_DNA"/>
</dbReference>
<organism evidence="2 3">
    <name type="scientific">Peptostreptococcus canis</name>
    <dbReference type="NCBI Taxonomy" id="1159213"/>
    <lineage>
        <taxon>Bacteria</taxon>
        <taxon>Bacillati</taxon>
        <taxon>Bacillota</taxon>
        <taxon>Clostridia</taxon>
        <taxon>Peptostreptococcales</taxon>
        <taxon>Peptostreptococcaceae</taxon>
        <taxon>Peptostreptococcus</taxon>
    </lineage>
</organism>
<gene>
    <name evidence="2" type="ORF">HLB29_07880</name>
</gene>
<feature type="domain" description="AbiEi antitoxin N-terminal" evidence="1">
    <location>
        <begin position="4"/>
        <end position="46"/>
    </location>
</feature>
<dbReference type="Pfam" id="PF13338">
    <property type="entry name" value="AbiEi_4"/>
    <property type="match status" value="1"/>
</dbReference>
<name>A0ABR6TMF2_9FIRM</name>
<sequence length="194" mass="22951">MDILNEYLKKQGFITNKEAEKLGIKRYKLAELVNKGELERVKNGVYKKKNDIDDEFALLSFNNEKVVFSFHTALFLLGLSDRIPNFFHISVPQGYNVNHIKKRMKNIKVHYVKKENFDLGITVVRTIFGNEVKCYDRERSICDIVSKRNVIDKQIFVDSITRYFNSKEKNMRNLIKYSRILGVENEIRKYMEVL</sequence>
<dbReference type="InterPro" id="IPR025159">
    <property type="entry name" value="AbiEi_N"/>
</dbReference>
<protein>
    <submittedName>
        <fullName evidence="2">Transcriptional regulator</fullName>
    </submittedName>
</protein>
<comment type="caution">
    <text evidence="2">The sequence shown here is derived from an EMBL/GenBank/DDBJ whole genome shotgun (WGS) entry which is preliminary data.</text>
</comment>
<evidence type="ECO:0000313" key="3">
    <source>
        <dbReference type="Proteomes" id="UP000713904"/>
    </source>
</evidence>
<evidence type="ECO:0000313" key="2">
    <source>
        <dbReference type="EMBL" id="MBC2576606.1"/>
    </source>
</evidence>
<evidence type="ECO:0000259" key="1">
    <source>
        <dbReference type="Pfam" id="PF13338"/>
    </source>
</evidence>